<protein>
    <submittedName>
        <fullName evidence="1">Uncharacterized protein</fullName>
    </submittedName>
</protein>
<proteinExistence type="predicted"/>
<keyword evidence="2" id="KW-1185">Reference proteome</keyword>
<name>A0AA96LCJ8_9BACL</name>
<dbReference type="EMBL" id="CP130318">
    <property type="protein sequence ID" value="WNQ09616.1"/>
    <property type="molecule type" value="Genomic_DNA"/>
</dbReference>
<reference evidence="1 2" key="1">
    <citation type="submission" date="2022-02" db="EMBL/GenBank/DDBJ databases">
        <title>Paenibacillus sp. MBLB1776 Whole Genome Shotgun Sequencing.</title>
        <authorList>
            <person name="Hwang C.Y."/>
            <person name="Cho E.-S."/>
            <person name="Seo M.-J."/>
        </authorList>
    </citation>
    <scope>NUCLEOTIDE SEQUENCE [LARGE SCALE GENOMIC DNA]</scope>
    <source>
        <strain evidence="1 2">MBLB1776</strain>
    </source>
</reference>
<gene>
    <name evidence="1" type="ORF">MJA45_18515</name>
</gene>
<sequence length="97" mass="11345">MRLKFSLKKKSAYFSQEQLIFLEHYIDDPSNWKGLKQDFISLALIEVGANHIIVDVEDTGNRWRKHFARNLCLKGKLDDLCVPYGKSSRELFEVQTL</sequence>
<dbReference type="Proteomes" id="UP001305702">
    <property type="component" value="Chromosome"/>
</dbReference>
<dbReference type="AlphaFoldDB" id="A0AA96LCJ8"/>
<dbReference type="KEGG" id="paun:MJA45_18515"/>
<dbReference type="RefSeq" id="WP_315603388.1">
    <property type="nucleotide sequence ID" value="NZ_CP130318.1"/>
</dbReference>
<accession>A0AA96LCJ8</accession>
<evidence type="ECO:0000313" key="2">
    <source>
        <dbReference type="Proteomes" id="UP001305702"/>
    </source>
</evidence>
<organism evidence="1 2">
    <name type="scientific">Paenibacillus aurantius</name>
    <dbReference type="NCBI Taxonomy" id="2918900"/>
    <lineage>
        <taxon>Bacteria</taxon>
        <taxon>Bacillati</taxon>
        <taxon>Bacillota</taxon>
        <taxon>Bacilli</taxon>
        <taxon>Bacillales</taxon>
        <taxon>Paenibacillaceae</taxon>
        <taxon>Paenibacillus</taxon>
    </lineage>
</organism>
<evidence type="ECO:0000313" key="1">
    <source>
        <dbReference type="EMBL" id="WNQ09616.1"/>
    </source>
</evidence>